<feature type="compositionally biased region" description="Acidic residues" evidence="2">
    <location>
        <begin position="849"/>
        <end position="861"/>
    </location>
</feature>
<name>A0AAD9NJ10_9ANNE</name>
<dbReference type="InterPro" id="IPR029343">
    <property type="entry name" value="CCDC14"/>
</dbReference>
<feature type="compositionally biased region" description="Basic and acidic residues" evidence="2">
    <location>
        <begin position="1012"/>
        <end position="1023"/>
    </location>
</feature>
<feature type="compositionally biased region" description="Polar residues" evidence="2">
    <location>
        <begin position="1078"/>
        <end position="1093"/>
    </location>
</feature>
<dbReference type="PANTHER" id="PTHR22367">
    <property type="entry name" value="COILED-COIL DOMAIN-CONTAINING PROTEIN 14"/>
    <property type="match status" value="1"/>
</dbReference>
<feature type="compositionally biased region" description="Basic residues" evidence="2">
    <location>
        <begin position="84"/>
        <end position="93"/>
    </location>
</feature>
<feature type="region of interest" description="Disordered" evidence="2">
    <location>
        <begin position="130"/>
        <end position="170"/>
    </location>
</feature>
<evidence type="ECO:0000256" key="1">
    <source>
        <dbReference type="SAM" id="Coils"/>
    </source>
</evidence>
<feature type="region of interest" description="Disordered" evidence="2">
    <location>
        <begin position="919"/>
        <end position="939"/>
    </location>
</feature>
<accession>A0AAD9NJ10</accession>
<evidence type="ECO:0000313" key="3">
    <source>
        <dbReference type="EMBL" id="KAK2170081.1"/>
    </source>
</evidence>
<protein>
    <submittedName>
        <fullName evidence="3">Uncharacterized protein</fullName>
    </submittedName>
</protein>
<keyword evidence="1" id="KW-0175">Coiled coil</keyword>
<feature type="compositionally biased region" description="Basic and acidic residues" evidence="2">
    <location>
        <begin position="452"/>
        <end position="463"/>
    </location>
</feature>
<feature type="compositionally biased region" description="Low complexity" evidence="2">
    <location>
        <begin position="1039"/>
        <end position="1051"/>
    </location>
</feature>
<feature type="compositionally biased region" description="Basic and acidic residues" evidence="2">
    <location>
        <begin position="1059"/>
        <end position="1077"/>
    </location>
</feature>
<organism evidence="3 4">
    <name type="scientific">Paralvinella palmiformis</name>
    <dbReference type="NCBI Taxonomy" id="53620"/>
    <lineage>
        <taxon>Eukaryota</taxon>
        <taxon>Metazoa</taxon>
        <taxon>Spiralia</taxon>
        <taxon>Lophotrochozoa</taxon>
        <taxon>Annelida</taxon>
        <taxon>Polychaeta</taxon>
        <taxon>Sedentaria</taxon>
        <taxon>Canalipalpata</taxon>
        <taxon>Terebellida</taxon>
        <taxon>Terebelliformia</taxon>
        <taxon>Alvinellidae</taxon>
        <taxon>Paralvinella</taxon>
    </lineage>
</organism>
<feature type="compositionally biased region" description="Polar residues" evidence="2">
    <location>
        <begin position="919"/>
        <end position="937"/>
    </location>
</feature>
<keyword evidence="4" id="KW-1185">Reference proteome</keyword>
<feature type="region of interest" description="Disordered" evidence="2">
    <location>
        <begin position="440"/>
        <end position="463"/>
    </location>
</feature>
<feature type="region of interest" description="Disordered" evidence="2">
    <location>
        <begin position="84"/>
        <end position="114"/>
    </location>
</feature>
<reference evidence="3" key="1">
    <citation type="journal article" date="2023" name="Mol. Biol. Evol.">
        <title>Third-Generation Sequencing Reveals the Adaptive Role of the Epigenome in Three Deep-Sea Polychaetes.</title>
        <authorList>
            <person name="Perez M."/>
            <person name="Aroh O."/>
            <person name="Sun Y."/>
            <person name="Lan Y."/>
            <person name="Juniper S.K."/>
            <person name="Young C.R."/>
            <person name="Angers B."/>
            <person name="Qian P.Y."/>
        </authorList>
    </citation>
    <scope>NUCLEOTIDE SEQUENCE</scope>
    <source>
        <strain evidence="3">P08H-3</strain>
    </source>
</reference>
<dbReference type="GO" id="GO:0034451">
    <property type="term" value="C:centriolar satellite"/>
    <property type="evidence" value="ECO:0007669"/>
    <property type="project" value="TreeGrafter"/>
</dbReference>
<dbReference type="PANTHER" id="PTHR22367:SF2">
    <property type="entry name" value="COILED-COIL DOMAIN-CONTAINING PROTEIN 14"/>
    <property type="match status" value="1"/>
</dbReference>
<comment type="caution">
    <text evidence="3">The sequence shown here is derived from an EMBL/GenBank/DDBJ whole genome shotgun (WGS) entry which is preliminary data.</text>
</comment>
<feature type="compositionally biased region" description="Polar residues" evidence="2">
    <location>
        <begin position="808"/>
        <end position="837"/>
    </location>
</feature>
<dbReference type="AlphaFoldDB" id="A0AAD9NJ10"/>
<feature type="region of interest" description="Disordered" evidence="2">
    <location>
        <begin position="1012"/>
        <end position="1093"/>
    </location>
</feature>
<feature type="region of interest" description="Disordered" evidence="2">
    <location>
        <begin position="961"/>
        <end position="991"/>
    </location>
</feature>
<proteinExistence type="predicted"/>
<gene>
    <name evidence="3" type="ORF">LSH36_4g00038</name>
</gene>
<feature type="compositionally biased region" description="Basic and acidic residues" evidence="2">
    <location>
        <begin position="838"/>
        <end position="848"/>
    </location>
</feature>
<evidence type="ECO:0000256" key="2">
    <source>
        <dbReference type="SAM" id="MobiDB-lite"/>
    </source>
</evidence>
<sequence>MLSHGGHARELNLWASKLRNYQSKHFQNVSLYAFAILYFNKNELTLGSQTTDLQCCVQLLSHLLEMDGSLMGGPTARRRVPKRAVKSKKKRVHVVPQPKLPGKGSLAKGSHAKNGCTAKKTNVRVNGQREKSRFQTNKTGAARVPNDGKADEDHFMQPPPCSQKAGSDVSEPVPYNTRLASSTPNNTLLKEQNSDYPVLDTVGQAKDPGLSRCNVPTTSTKQNTHDCKQFSKNAPDLPLVFLNMDYNLTPGQSNPLNSSSQVNIIEPLEAEPVPKLIQGHVEFRPNPSPWFHTNRSNAPASCDVHQDTSPKPWLESCDIQETRPVRGCQLEPDQAAYPLDPPEREVNFSLYTNNGDCNGGDVTERNGTPPSNAVLAVHQMAAHNGEPTSCQQRSPSAGNGKNEKCDAQVKGSSNSCNANVIKIPTALRKSSSETKVKRLAKKDSTSTGARFTKSDKKKQSIKSRDNVFKKSKFKVDKAVQFTINNAATQCSPERISEQQTELLNLLNTCTDPCMSHQSMRHMMALQCLLEEMKSVVKSEQNSKLDLLMKQVGQTAAMFVPGLGGIDWHTELELAVQPLRSENAQLRRRLRISSQQMRETKYQLEHTKKPDPSFHTVHLELLQQKLQQDYNEMKSSRDKLMDRLKDSQNELDKVRAERAKLLEIMVNKRRKAEQKWTEDGTRHRRDTERALEETNRALRERDLLEKQLQLVHISLDQRDKEIARLRNIVSMKGLLSRLKCMTPSDEFVDSFTDGDGNNLLDNDVLLVSPQKRFPDYNLDNDHTPTTNCASSGHASVRRVLPFAVGKPQMKSSTGKTHQSEATSVNGESLNLISSPRQETGQEKTDKEEKTADDDGDKWDDDSLNYTDYITAPGTSPMKKISSGRRIPSVTVNQEKSSGKGAPTVKELLTPLKDRMQTQYKRLSAGSQGKSHGGSTDLPSVSVVPEEDFLDDLEVAPLDGTLCDGSDNSEDETLQENVAQDEGDMTANKVSSDEVSRYSITDYFRKYQHEDDDALVKRPEKDRGRHFMSNLSDGNIDENDNLNGINDNGIDPNYGQGGHQHLNDIDRHHPDLGTSDSRKTPTQSSSDHGLFQESTYKGTALETSISTISDAESITSSVMTLSSVGTIDDSNFQQGLADLDANIARIQAQLQASLAQYS</sequence>
<feature type="region of interest" description="Disordered" evidence="2">
    <location>
        <begin position="384"/>
        <end position="409"/>
    </location>
</feature>
<evidence type="ECO:0000313" key="4">
    <source>
        <dbReference type="Proteomes" id="UP001208570"/>
    </source>
</evidence>
<feature type="compositionally biased region" description="Basic and acidic residues" evidence="2">
    <location>
        <begin position="146"/>
        <end position="155"/>
    </location>
</feature>
<feature type="region of interest" description="Disordered" evidence="2">
    <location>
        <begin position="803"/>
        <end position="862"/>
    </location>
</feature>
<dbReference type="Pfam" id="PF15254">
    <property type="entry name" value="CCDC14"/>
    <property type="match status" value="1"/>
</dbReference>
<feature type="compositionally biased region" description="Polar residues" evidence="2">
    <location>
        <begin position="386"/>
        <end position="399"/>
    </location>
</feature>
<feature type="coiled-coil region" evidence="1">
    <location>
        <begin position="618"/>
        <end position="706"/>
    </location>
</feature>
<dbReference type="EMBL" id="JAODUP010000004">
    <property type="protein sequence ID" value="KAK2170081.1"/>
    <property type="molecule type" value="Genomic_DNA"/>
</dbReference>
<dbReference type="Proteomes" id="UP001208570">
    <property type="component" value="Unassembled WGS sequence"/>
</dbReference>
<dbReference type="GO" id="GO:0071539">
    <property type="term" value="P:protein localization to centrosome"/>
    <property type="evidence" value="ECO:0007669"/>
    <property type="project" value="TreeGrafter"/>
</dbReference>
<feature type="compositionally biased region" description="Acidic residues" evidence="2">
    <location>
        <begin position="965"/>
        <end position="982"/>
    </location>
</feature>